<dbReference type="PANTHER" id="PTHR10277">
    <property type="entry name" value="HOMOCITRATE SYNTHASE-RELATED"/>
    <property type="match status" value="1"/>
</dbReference>
<dbReference type="RefSeq" id="XP_016479472.1">
    <property type="nucleotide sequence ID" value="XM_016623986.1"/>
</dbReference>
<sequence length="128" mass="14090">FSIVMALKYRGDAVLGGLYSGVNTKHIIPTSKMVEEYSGLKLQPHKAIVGANKFSHESGIHQDGVLKNRDTCEFVSPEDVVFHRATEHGISLGRLSGRHALKSKMLEKITEEDLRALVSDKGFQSQVA</sequence>
<dbReference type="GO" id="GO:0016740">
    <property type="term" value="F:transferase activity"/>
    <property type="evidence" value="ECO:0007669"/>
    <property type="project" value="UniProtKB-KW"/>
</dbReference>
<dbReference type="PANTHER" id="PTHR10277:SF72">
    <property type="entry name" value="2-ISOPROPYLMALATE SYNTHASE B-LIKE"/>
    <property type="match status" value="1"/>
</dbReference>
<organism evidence="3">
    <name type="scientific">Nicotiana tabacum</name>
    <name type="common">Common tobacco</name>
    <dbReference type="NCBI Taxonomy" id="4097"/>
    <lineage>
        <taxon>Eukaryota</taxon>
        <taxon>Viridiplantae</taxon>
        <taxon>Streptophyta</taxon>
        <taxon>Embryophyta</taxon>
        <taxon>Tracheophyta</taxon>
        <taxon>Spermatophyta</taxon>
        <taxon>Magnoliopsida</taxon>
        <taxon>eudicotyledons</taxon>
        <taxon>Gunneridae</taxon>
        <taxon>Pentapetalae</taxon>
        <taxon>asterids</taxon>
        <taxon>lamiids</taxon>
        <taxon>Solanales</taxon>
        <taxon>Solanaceae</taxon>
        <taxon>Nicotianoideae</taxon>
        <taxon>Nicotianeae</taxon>
        <taxon>Nicotiana</taxon>
    </lineage>
</organism>
<dbReference type="OMA" id="IYRSTIM"/>
<feature type="non-terminal residue" evidence="3">
    <location>
        <position position="1"/>
    </location>
</feature>
<reference evidence="3" key="1">
    <citation type="submission" date="2025-08" db="UniProtKB">
        <authorList>
            <consortium name="RefSeq"/>
        </authorList>
    </citation>
    <scope>IDENTIFICATION</scope>
</reference>
<dbReference type="InterPro" id="IPR054691">
    <property type="entry name" value="LeuA/HCS_post-cat"/>
</dbReference>
<accession>A0A1S4ARU9</accession>
<dbReference type="InterPro" id="IPR050073">
    <property type="entry name" value="2-IPM_HCS-like"/>
</dbReference>
<gene>
    <name evidence="3" type="primary">LOC107800759</name>
</gene>
<name>A0A1S4ARU9_TOBAC</name>
<dbReference type="SMR" id="A0A1S4ARU9"/>
<dbReference type="PaxDb" id="4097-A0A1S4ARU9"/>
<dbReference type="KEGG" id="nta:107800759"/>
<dbReference type="Pfam" id="PF22617">
    <property type="entry name" value="HCS_D2"/>
    <property type="match status" value="1"/>
</dbReference>
<dbReference type="OrthoDB" id="1391591at2759"/>
<dbReference type="STRING" id="4097.A0A1S4ARU9"/>
<dbReference type="Gene3D" id="1.10.238.260">
    <property type="match status" value="1"/>
</dbReference>
<keyword evidence="1" id="KW-0808">Transferase</keyword>
<evidence type="ECO:0000313" key="3">
    <source>
        <dbReference type="RefSeq" id="XP_016479472.1"/>
    </source>
</evidence>
<feature type="domain" description="2-isopropylmalate synthase/homocitrate synthase post-catalytic" evidence="2">
    <location>
        <begin position="48"/>
        <end position="107"/>
    </location>
</feature>
<dbReference type="AlphaFoldDB" id="A0A1S4ARU9"/>
<evidence type="ECO:0000256" key="1">
    <source>
        <dbReference type="ARBA" id="ARBA00022679"/>
    </source>
</evidence>
<proteinExistence type="predicted"/>
<protein>
    <submittedName>
        <fullName evidence="3">2-isopropylmalate synthase A-like</fullName>
    </submittedName>
</protein>
<evidence type="ECO:0000259" key="2">
    <source>
        <dbReference type="Pfam" id="PF22617"/>
    </source>
</evidence>